<dbReference type="PROSITE" id="PS50994">
    <property type="entry name" value="INTEGRASE"/>
    <property type="match status" value="1"/>
</dbReference>
<dbReference type="InterPro" id="IPR001584">
    <property type="entry name" value="Integrase_cat-core"/>
</dbReference>
<dbReference type="InterPro" id="IPR036397">
    <property type="entry name" value="RNaseH_sf"/>
</dbReference>
<feature type="domain" description="Integrase catalytic" evidence="3">
    <location>
        <begin position="1773"/>
        <end position="1968"/>
    </location>
</feature>
<dbReference type="Gene3D" id="3.30.420.10">
    <property type="entry name" value="Ribonuclease H-like superfamily/Ribonuclease H"/>
    <property type="match status" value="1"/>
</dbReference>
<proteinExistence type="predicted"/>
<sequence>MSDSTKDDEIPDSGDHGEGRERRQNTKSEKGTELFNEMCMPHESKLRVVEQDLNSILNSSDIEQSSREEVKATCKDLTKIHNEFQLRCTDYLNLLSRHNTDDSAKKQAEFSAKKKQYSDNVVDFLKTNRILQRSNGSITSWHSSASNATIVEKQIRVNAAKARLKFVKREAELKRKAALIENEMAELDAYKEAAVSQAELEAVEYQDDDSLNQEIGEYLDVKPFMGSLRESAPEFVPRGSYSLHLPTFSNFIPQSDVASHISSLNLQDQKLHETAIQPEVVQPAVVQPEVIQLEVVQPEVIQPEVIQPEVVQPEVTQPKVMHPAVVQPAVVQPKVTHPAVVQFNASSPAVVQQTPIVTSQVSQPAVTQMSLHTTTPVTQPSIASQNDFMTDFAKFWFKKDLVTKVDPFDDKPEHYLSWKTSFKRVISELNVTASEELDLLIKWLGPSSSSEARNIKACFTHNPTLGRENIWARLEEKYGAPSLIEASIRRKLDNFRPVGEHDGKGLYKLCDILNEIQALSTNHLFKDLLAQYNTSSGVSPIICKLPKKLQDKWTTRAFQYKQSHKEVNFPPFTYFLTFLREMAMMYNDPSFSYTQHAQGKGVWQNAAREKKPFVSKKTDVTPKEGSVKSAEMDSEKTQLAEMSTDPSKLCPLHNLPHALNDCERFRKWRLDNRRAFLRQHKICFKCCNSTNHVFEKCDMFTPCKVCKSERHATAMHLYKKGSQGETFPKSGTDNGGEQREVSTSCTTICGSPSGGRSCAKIVLANVFPNDRPEAKVTVYAIIDDQSDATLAHSELLNALGVYTDSIPYRIKSCAGQSESSGRRAVGFTIQSMDGGISHLLPPMIECDDIPENISEIPTPEVAFAHSHLHSVAKELHTLRSDVRIQLLIGRDLVDVHPAHDQILGPPGTPFAQKLSLGWVVVGDVCLQGRHKPNTINALKTHIQGDGRGTIFRDCDSKVHVEILDHTLQPPEISFKGDHIFDTSRNDNKIGSSVEDRAFLAIMDKELRKNDKGKWTAPLPFKCPRSYLPNNQSQVYKRAVSLDSSLKRNPEKLKKMVEFMDVILGNGAAERAPPITDGRECWYIPIFGVVHPKKPEKVRGVFDSSIVYQGHSLNDSLLSGPNLTNNLLGILLRFRKDEFAIAGDIQLMFYQFCVNENHRDYLRFYWYDQNDPSRPMVEYRMSVHVFGNRPSPAVATYGLKKAVQGSNPDVVRFVHRDFYVDDALTSRPTSAEVIDLMSRTQAVLKAEGDIRLHKIVSNHSDVMDAFPASDLGKDVKDLSFSNDTLLLQHSLGLSWDLCSDNFVFTSPDNDVPFTRRGILSKINSIFDPIGFLCPLTICGKMLLRQMCPAGTDWDDPISDEFHDSWVKWTNLLDELGTLRIPRMFLPSSFSTLQNPDIIVYSDASEKAIAAAAYVKVENQLGFIMGKSKLAPQSGHSIPRLELCGAVLATEIGEFISEHLDIPLSWIKYYTDSKVVLGYIRNKTRRFHTYVSNRVSCIHSISNPQQWSYVPSNLNPSDCATRGSLLDLSILDDWLKGPIYLLKENCSDNKEDYPLINPDEDIEIRKEHTVLKEEVTTKLLPLIDRFVRYSTWTGLVSAMSLLRHLANSFNALNGCHGWHTCSEYKSQTYRKHTEQSIIRLVQKQAFSKEIIAIGGRLSLPKDSRILCLSPFLDEEGLVRVGGRLNNMKDNLGLASVNPIIIPNGHVATLLVRHFHAQKGIHQGRGITEGIIRSEGFWILGAKKLISSVIFHCVTCRKLRRKPQEQKMADLPMDRLTPGPPFTNVGVDVFGPWQVLARKTRGGSAQNKRWAALFTCLTTRAIHIEVLEDMSSSCFINALRRFVALRGPVKLFRSDRGTNFIGAVDHLKVNAINVEDDTVKPYLHENGSVWLFNAPHSSHMGGVWERAIGSARKVLDSMLLRERTKDFSHEVLVTLMAEVCAILNSRPITTLDSDPTNPMVLSPNILLTRKQGDVVRLSDGLSMKDMYSAQWKHVQILSDVFWKKWRESYLNILQKRQKWPESVRCIKSGDLVLLRDKNLHRNLWPVAIVENAIASNDGLVRKATVRVVRDDKHITYTRPISEMVLLLEE</sequence>
<dbReference type="InterPro" id="IPR012337">
    <property type="entry name" value="RNaseH-like_sf"/>
</dbReference>
<keyword evidence="5" id="KW-1185">Reference proteome</keyword>
<dbReference type="PANTHER" id="PTHR47331">
    <property type="entry name" value="PHD-TYPE DOMAIN-CONTAINING PROTEIN"/>
    <property type="match status" value="1"/>
</dbReference>
<dbReference type="InterPro" id="IPR040676">
    <property type="entry name" value="DUF5641"/>
</dbReference>
<name>A0AA88Y6W9_PINIB</name>
<evidence type="ECO:0000256" key="1">
    <source>
        <dbReference type="SAM" id="Coils"/>
    </source>
</evidence>
<dbReference type="EMBL" id="VSWD01000007">
    <property type="protein sequence ID" value="KAK3096580.1"/>
    <property type="molecule type" value="Genomic_DNA"/>
</dbReference>
<feature type="region of interest" description="Disordered" evidence="2">
    <location>
        <begin position="1"/>
        <end position="33"/>
    </location>
</feature>
<dbReference type="CDD" id="cd01644">
    <property type="entry name" value="RT_pepA17"/>
    <property type="match status" value="1"/>
</dbReference>
<dbReference type="PANTHER" id="PTHR47331:SF6">
    <property type="entry name" value="DOUBLECORTIN DOMAIN-CONTAINING PROTEIN"/>
    <property type="match status" value="1"/>
</dbReference>
<comment type="caution">
    <text evidence="4">The sequence shown here is derived from an EMBL/GenBank/DDBJ whole genome shotgun (WGS) entry which is preliminary data.</text>
</comment>
<keyword evidence="1" id="KW-0175">Coiled coil</keyword>
<gene>
    <name evidence="4" type="ORF">FSP39_001462</name>
</gene>
<dbReference type="Pfam" id="PF18701">
    <property type="entry name" value="DUF5641"/>
    <property type="match status" value="1"/>
</dbReference>
<feature type="coiled-coil region" evidence="1">
    <location>
        <begin position="150"/>
        <end position="193"/>
    </location>
</feature>
<accession>A0AA88Y6W9</accession>
<evidence type="ECO:0000259" key="3">
    <source>
        <dbReference type="PROSITE" id="PS50994"/>
    </source>
</evidence>
<dbReference type="InterPro" id="IPR008042">
    <property type="entry name" value="Retrotrans_Pao"/>
</dbReference>
<evidence type="ECO:0000256" key="2">
    <source>
        <dbReference type="SAM" id="MobiDB-lite"/>
    </source>
</evidence>
<feature type="region of interest" description="Disordered" evidence="2">
    <location>
        <begin position="615"/>
        <end position="634"/>
    </location>
</feature>
<organism evidence="4 5">
    <name type="scientific">Pinctada imbricata</name>
    <name type="common">Atlantic pearl-oyster</name>
    <name type="synonym">Pinctada martensii</name>
    <dbReference type="NCBI Taxonomy" id="66713"/>
    <lineage>
        <taxon>Eukaryota</taxon>
        <taxon>Metazoa</taxon>
        <taxon>Spiralia</taxon>
        <taxon>Lophotrochozoa</taxon>
        <taxon>Mollusca</taxon>
        <taxon>Bivalvia</taxon>
        <taxon>Autobranchia</taxon>
        <taxon>Pteriomorphia</taxon>
        <taxon>Pterioida</taxon>
        <taxon>Pterioidea</taxon>
        <taxon>Pteriidae</taxon>
        <taxon>Pinctada</taxon>
    </lineage>
</organism>
<dbReference type="GO" id="GO:0003676">
    <property type="term" value="F:nucleic acid binding"/>
    <property type="evidence" value="ECO:0007669"/>
    <property type="project" value="InterPro"/>
</dbReference>
<dbReference type="GO" id="GO:0015074">
    <property type="term" value="P:DNA integration"/>
    <property type="evidence" value="ECO:0007669"/>
    <property type="project" value="InterPro"/>
</dbReference>
<protein>
    <recommendedName>
        <fullName evidence="3">Integrase catalytic domain-containing protein</fullName>
    </recommendedName>
</protein>
<dbReference type="SUPFAM" id="SSF56672">
    <property type="entry name" value="DNA/RNA polymerases"/>
    <property type="match status" value="1"/>
</dbReference>
<evidence type="ECO:0000313" key="4">
    <source>
        <dbReference type="EMBL" id="KAK3096580.1"/>
    </source>
</evidence>
<dbReference type="InterPro" id="IPR043502">
    <property type="entry name" value="DNA/RNA_pol_sf"/>
</dbReference>
<dbReference type="Proteomes" id="UP001186944">
    <property type="component" value="Unassembled WGS sequence"/>
</dbReference>
<dbReference type="SUPFAM" id="SSF53098">
    <property type="entry name" value="Ribonuclease H-like"/>
    <property type="match status" value="1"/>
</dbReference>
<reference evidence="4" key="1">
    <citation type="submission" date="2019-08" db="EMBL/GenBank/DDBJ databases">
        <title>The improved chromosome-level genome for the pearl oyster Pinctada fucata martensii using PacBio sequencing and Hi-C.</title>
        <authorList>
            <person name="Zheng Z."/>
        </authorList>
    </citation>
    <scope>NUCLEOTIDE SEQUENCE</scope>
    <source>
        <strain evidence="4">ZZ-2019</strain>
        <tissue evidence="4">Adductor muscle</tissue>
    </source>
</reference>
<evidence type="ECO:0000313" key="5">
    <source>
        <dbReference type="Proteomes" id="UP001186944"/>
    </source>
</evidence>
<feature type="compositionally biased region" description="Basic and acidic residues" evidence="2">
    <location>
        <begin position="1"/>
        <end position="32"/>
    </location>
</feature>
<dbReference type="Pfam" id="PF05380">
    <property type="entry name" value="Peptidase_A17"/>
    <property type="match status" value="1"/>
</dbReference>